<dbReference type="EMBL" id="JBHSCX010000001">
    <property type="protein sequence ID" value="MFC4360683.1"/>
    <property type="molecule type" value="Genomic_DNA"/>
</dbReference>
<reference evidence="4" key="1">
    <citation type="journal article" date="2019" name="Int. J. Syst. Evol. Microbiol.">
        <title>The Global Catalogue of Microorganisms (GCM) 10K type strain sequencing project: providing services to taxonomists for standard genome sequencing and annotation.</title>
        <authorList>
            <consortium name="The Broad Institute Genomics Platform"/>
            <consortium name="The Broad Institute Genome Sequencing Center for Infectious Disease"/>
            <person name="Wu L."/>
            <person name="Ma J."/>
        </authorList>
    </citation>
    <scope>NUCLEOTIDE SEQUENCE [LARGE SCALE GENOMIC DNA]</scope>
    <source>
        <strain evidence="4">CECT 8570</strain>
    </source>
</reference>
<protein>
    <submittedName>
        <fullName evidence="3">Autotransporter outer membrane beta-barrel domain-containing protein</fullName>
    </submittedName>
</protein>
<feature type="chain" id="PRO_5045180672" evidence="1">
    <location>
        <begin position="25"/>
        <end position="509"/>
    </location>
</feature>
<evidence type="ECO:0000313" key="4">
    <source>
        <dbReference type="Proteomes" id="UP001595840"/>
    </source>
</evidence>
<evidence type="ECO:0000259" key="2">
    <source>
        <dbReference type="PROSITE" id="PS51208"/>
    </source>
</evidence>
<feature type="domain" description="Autotransporter" evidence="2">
    <location>
        <begin position="198"/>
        <end position="509"/>
    </location>
</feature>
<dbReference type="Gene3D" id="2.40.128.130">
    <property type="entry name" value="Autotransporter beta-domain"/>
    <property type="match status" value="1"/>
</dbReference>
<dbReference type="Pfam" id="PF03797">
    <property type="entry name" value="Autotransporter"/>
    <property type="match status" value="1"/>
</dbReference>
<dbReference type="RefSeq" id="WP_290264412.1">
    <property type="nucleotide sequence ID" value="NZ_JAUFQG010000006.1"/>
</dbReference>
<organism evidence="3 4">
    <name type="scientific">Simiduia curdlanivorans</name>
    <dbReference type="NCBI Taxonomy" id="1492769"/>
    <lineage>
        <taxon>Bacteria</taxon>
        <taxon>Pseudomonadati</taxon>
        <taxon>Pseudomonadota</taxon>
        <taxon>Gammaproteobacteria</taxon>
        <taxon>Cellvibrionales</taxon>
        <taxon>Cellvibrionaceae</taxon>
        <taxon>Simiduia</taxon>
    </lineage>
</organism>
<accession>A0ABV8UZ29</accession>
<keyword evidence="4" id="KW-1185">Reference proteome</keyword>
<evidence type="ECO:0000256" key="1">
    <source>
        <dbReference type="SAM" id="SignalP"/>
    </source>
</evidence>
<proteinExistence type="predicted"/>
<dbReference type="InterPro" id="IPR005546">
    <property type="entry name" value="Autotransporte_beta"/>
</dbReference>
<dbReference type="Proteomes" id="UP001595840">
    <property type="component" value="Unassembled WGS sequence"/>
</dbReference>
<evidence type="ECO:0000313" key="3">
    <source>
        <dbReference type="EMBL" id="MFC4360683.1"/>
    </source>
</evidence>
<dbReference type="SMART" id="SM00869">
    <property type="entry name" value="Autotransporter"/>
    <property type="match status" value="1"/>
</dbReference>
<keyword evidence="1" id="KW-0732">Signal</keyword>
<sequence>MKHTLPLSILITGLGAAVSQIANADFTKLGSQFETELQQRAAATTQAVYDQLLAQGCEESFGEFETIPEGNGTEPTASFTTNKSFIAGVGAQPVFSCTGSTLVVWENVRKLVHTANELTNSGPTDASLSLDIDGLAAALQWTAGEEYSTQESMTKSFNSAQQANLQTRIAALKASSPALAHHASVSASGLNAGDTASDQWSPWGGFLNGSYNTGEQKISALENGFDLDGSEINAGLDYRLNSNWIVGGLIGYREQDIKFDVNSGAVDGKVNMQGWSILPFLLFQNDQWYSSLSAGYQWNDFSTRRDVQFDSQNINVEGADTQAKSTNDSNTVTANWAGGYSFQVNDAFSIEPSIGINYQKVSIGDYTESDANQAGYNLFIEAQTIKSLESYFALKAQYVVNTEHGVYIPYVEIQTVGQKETDTRYVKASYAEIQDFISGDALFSLPTNRPDSDYKVFEFGVAAVLRGASQSTLNGPAAGGIQAFLNYRELADMGIYNQKTISGGIRYEF</sequence>
<dbReference type="InterPro" id="IPR036709">
    <property type="entry name" value="Autotransporte_beta_dom_sf"/>
</dbReference>
<dbReference type="PROSITE" id="PS51208">
    <property type="entry name" value="AUTOTRANSPORTER"/>
    <property type="match status" value="1"/>
</dbReference>
<feature type="signal peptide" evidence="1">
    <location>
        <begin position="1"/>
        <end position="24"/>
    </location>
</feature>
<dbReference type="SUPFAM" id="SSF103515">
    <property type="entry name" value="Autotransporter"/>
    <property type="match status" value="1"/>
</dbReference>
<name>A0ABV8UZ29_9GAMM</name>
<comment type="caution">
    <text evidence="3">The sequence shown here is derived from an EMBL/GenBank/DDBJ whole genome shotgun (WGS) entry which is preliminary data.</text>
</comment>
<gene>
    <name evidence="3" type="ORF">ACFOX3_00130</name>
</gene>